<dbReference type="AlphaFoldDB" id="A0A5N5X5P3"/>
<name>A0A5N5X5P3_9EURO</name>
<evidence type="ECO:0000313" key="1">
    <source>
        <dbReference type="EMBL" id="KAB8074632.1"/>
    </source>
</evidence>
<dbReference type="Proteomes" id="UP000326565">
    <property type="component" value="Unassembled WGS sequence"/>
</dbReference>
<protein>
    <submittedName>
        <fullName evidence="1">Uncharacterized protein</fullName>
    </submittedName>
</protein>
<sequence length="164" mass="18584">MEMNTFFPKQQRAGQRTNERATVAGRPTSFHFPLFVHLLVHPQRSLLTGQTSFLEQVPIQAELSQIFQPSERTEEKKESLDCRPTIFAQQPLPHPLHATTTRVNISLVFAKPSPISKNPLGFTPSLVSPFIFNFSKQRKSPLPPSLGTCYFGFFFFTLPPVNNL</sequence>
<dbReference type="EMBL" id="ML732206">
    <property type="protein sequence ID" value="KAB8074632.1"/>
    <property type="molecule type" value="Genomic_DNA"/>
</dbReference>
<keyword evidence="2" id="KW-1185">Reference proteome</keyword>
<organism evidence="1 2">
    <name type="scientific">Aspergillus leporis</name>
    <dbReference type="NCBI Taxonomy" id="41062"/>
    <lineage>
        <taxon>Eukaryota</taxon>
        <taxon>Fungi</taxon>
        <taxon>Dikarya</taxon>
        <taxon>Ascomycota</taxon>
        <taxon>Pezizomycotina</taxon>
        <taxon>Eurotiomycetes</taxon>
        <taxon>Eurotiomycetidae</taxon>
        <taxon>Eurotiales</taxon>
        <taxon>Aspergillaceae</taxon>
        <taxon>Aspergillus</taxon>
        <taxon>Aspergillus subgen. Circumdati</taxon>
    </lineage>
</organism>
<reference evidence="1 2" key="1">
    <citation type="submission" date="2019-04" db="EMBL/GenBank/DDBJ databases">
        <title>Friends and foes A comparative genomics study of 23 Aspergillus species from section Flavi.</title>
        <authorList>
            <consortium name="DOE Joint Genome Institute"/>
            <person name="Kjaerbolling I."/>
            <person name="Vesth T."/>
            <person name="Frisvad J.C."/>
            <person name="Nybo J.L."/>
            <person name="Theobald S."/>
            <person name="Kildgaard S."/>
            <person name="Isbrandt T."/>
            <person name="Kuo A."/>
            <person name="Sato A."/>
            <person name="Lyhne E.K."/>
            <person name="Kogle M.E."/>
            <person name="Wiebenga A."/>
            <person name="Kun R.S."/>
            <person name="Lubbers R.J."/>
            <person name="Makela M.R."/>
            <person name="Barry K."/>
            <person name="Chovatia M."/>
            <person name="Clum A."/>
            <person name="Daum C."/>
            <person name="Haridas S."/>
            <person name="He G."/>
            <person name="LaButti K."/>
            <person name="Lipzen A."/>
            <person name="Mondo S."/>
            <person name="Riley R."/>
            <person name="Salamov A."/>
            <person name="Simmons B.A."/>
            <person name="Magnuson J.K."/>
            <person name="Henrissat B."/>
            <person name="Mortensen U.H."/>
            <person name="Larsen T.O."/>
            <person name="Devries R.P."/>
            <person name="Grigoriev I.V."/>
            <person name="Machida M."/>
            <person name="Baker S.E."/>
            <person name="Andersen M.R."/>
        </authorList>
    </citation>
    <scope>NUCLEOTIDE SEQUENCE [LARGE SCALE GENOMIC DNA]</scope>
    <source>
        <strain evidence="1 2">CBS 151.66</strain>
    </source>
</reference>
<evidence type="ECO:0000313" key="2">
    <source>
        <dbReference type="Proteomes" id="UP000326565"/>
    </source>
</evidence>
<gene>
    <name evidence="1" type="ORF">BDV29DRAFT_118497</name>
</gene>
<accession>A0A5N5X5P3</accession>
<proteinExistence type="predicted"/>